<dbReference type="Pfam" id="PF11754">
    <property type="entry name" value="Velvet"/>
    <property type="match status" value="1"/>
</dbReference>
<reference evidence="7 8" key="1">
    <citation type="submission" date="2017-05" db="EMBL/GenBank/DDBJ databases">
        <title>The Genome Sequence of Tsuchiyaea wingfieldii DSM 27421.</title>
        <authorList>
            <person name="Cuomo C."/>
            <person name="Passer A."/>
            <person name="Billmyre B."/>
            <person name="Heitman J."/>
        </authorList>
    </citation>
    <scope>NUCLEOTIDE SEQUENCE [LARGE SCALE GENOMIC DNA]</scope>
    <source>
        <strain evidence="7 8">DSM 27421</strain>
    </source>
</reference>
<proteinExistence type="predicted"/>
<keyword evidence="3" id="KW-0804">Transcription</keyword>
<accession>A0A5D3ATZ6</accession>
<feature type="domain" description="Velvet" evidence="6">
    <location>
        <begin position="1"/>
        <end position="443"/>
    </location>
</feature>
<feature type="compositionally biased region" description="Low complexity" evidence="5">
    <location>
        <begin position="48"/>
        <end position="76"/>
    </location>
</feature>
<evidence type="ECO:0000256" key="1">
    <source>
        <dbReference type="ARBA" id="ARBA00004123"/>
    </source>
</evidence>
<protein>
    <recommendedName>
        <fullName evidence="6">Velvet domain-containing protein</fullName>
    </recommendedName>
</protein>
<evidence type="ECO:0000256" key="5">
    <source>
        <dbReference type="SAM" id="MobiDB-lite"/>
    </source>
</evidence>
<keyword evidence="8" id="KW-1185">Reference proteome</keyword>
<keyword evidence="4" id="KW-0539">Nucleus</keyword>
<evidence type="ECO:0000313" key="8">
    <source>
        <dbReference type="Proteomes" id="UP000322245"/>
    </source>
</evidence>
<dbReference type="PANTHER" id="PTHR33572:SF3">
    <property type="entry name" value="VELVET COMPLEX SUBUNIT B"/>
    <property type="match status" value="1"/>
</dbReference>
<dbReference type="EMBL" id="NIDF01000067">
    <property type="protein sequence ID" value="TYJ54178.1"/>
    <property type="molecule type" value="Genomic_DNA"/>
</dbReference>
<comment type="caution">
    <text evidence="7">The sequence shown here is derived from an EMBL/GenBank/DDBJ whole genome shotgun (WGS) entry which is preliminary data.</text>
</comment>
<dbReference type="PANTHER" id="PTHR33572">
    <property type="entry name" value="SPORE DEVELOPMENT REGULATOR VOSA"/>
    <property type="match status" value="1"/>
</dbReference>
<comment type="subcellular location">
    <subcellularLocation>
        <location evidence="1">Nucleus</location>
    </subcellularLocation>
</comment>
<dbReference type="InterPro" id="IPR037525">
    <property type="entry name" value="Velvet_dom"/>
</dbReference>
<evidence type="ECO:0000256" key="2">
    <source>
        <dbReference type="ARBA" id="ARBA00023015"/>
    </source>
</evidence>
<keyword evidence="2" id="KW-0805">Transcription regulation</keyword>
<feature type="compositionally biased region" description="Low complexity" evidence="5">
    <location>
        <begin position="309"/>
        <end position="320"/>
    </location>
</feature>
<evidence type="ECO:0000259" key="6">
    <source>
        <dbReference type="PROSITE" id="PS51821"/>
    </source>
</evidence>
<evidence type="ECO:0000256" key="3">
    <source>
        <dbReference type="ARBA" id="ARBA00023163"/>
    </source>
</evidence>
<feature type="region of interest" description="Disordered" evidence="5">
    <location>
        <begin position="299"/>
        <end position="325"/>
    </location>
</feature>
<dbReference type="InterPro" id="IPR021740">
    <property type="entry name" value="Velvet"/>
</dbReference>
<dbReference type="AlphaFoldDB" id="A0A5D3ATZ6"/>
<dbReference type="GO" id="GO:0005634">
    <property type="term" value="C:nucleus"/>
    <property type="evidence" value="ECO:0007669"/>
    <property type="project" value="UniProtKB-SubCell"/>
</dbReference>
<evidence type="ECO:0000313" key="7">
    <source>
        <dbReference type="EMBL" id="TYJ54178.1"/>
    </source>
</evidence>
<dbReference type="PROSITE" id="PS51821">
    <property type="entry name" value="VELVET"/>
    <property type="match status" value="1"/>
</dbReference>
<dbReference type="Gene3D" id="2.60.40.3960">
    <property type="entry name" value="Velvet domain"/>
    <property type="match status" value="1"/>
</dbReference>
<evidence type="ECO:0000256" key="4">
    <source>
        <dbReference type="ARBA" id="ARBA00023242"/>
    </source>
</evidence>
<organism evidence="7 8">
    <name type="scientific">Cryptococcus floricola</name>
    <dbReference type="NCBI Taxonomy" id="2591691"/>
    <lineage>
        <taxon>Eukaryota</taxon>
        <taxon>Fungi</taxon>
        <taxon>Dikarya</taxon>
        <taxon>Basidiomycota</taxon>
        <taxon>Agaricomycotina</taxon>
        <taxon>Tremellomycetes</taxon>
        <taxon>Tremellales</taxon>
        <taxon>Cryptococcaceae</taxon>
        <taxon>Cryptococcus</taxon>
    </lineage>
</organism>
<feature type="region of interest" description="Disordered" evidence="5">
    <location>
        <begin position="1"/>
        <end position="100"/>
    </location>
</feature>
<sequence>MINNSRRSKSQITRATPSNSSTNPFPHIHPPPQGRVPVYDPQDIYRAYPQPAYHPYQVPYPPQYQGQGQQGQGAIHPPRRERNRPQGAPVPLEPPREETPAYPAVSMSVFSTSLNAAQPPPPPAGPVSNNNPGATYLSGFQVDYPRVDAGRAVRRPRVVVEEDEKDEGSGVRKVLVGRRRVVVRPGVGLDGLDGEDVGEVFPPPAEAYIVLRPHRVPRELWDDGEFGDFTDAEDCPSRGKALGLQAQPRGFPALSSPLIVQLTVYDSQGHVVPVDSPVLSRRLVHTIMVVDLVSPDGKEQRSSIKLKPNSDLLDSSSPESAPAPPICRRNLLGATVRASSVLSRCTGGGGGRHPGRRPEGERGVYFVFSELVVRNFGVFALRMRVADLAGPAHLGTSIGVTRTLVEGLTPPFEVFHPTKYPGPIPVTELSQEFTRQGERHLGRKSRGDVMASSDDEV</sequence>
<dbReference type="InterPro" id="IPR038491">
    <property type="entry name" value="Velvet_dom_sf"/>
</dbReference>
<name>A0A5D3ATZ6_9TREE</name>
<gene>
    <name evidence="7" type="ORF">B9479_005189</name>
</gene>
<dbReference type="Proteomes" id="UP000322245">
    <property type="component" value="Unassembled WGS sequence"/>
</dbReference>
<feature type="region of interest" description="Disordered" evidence="5">
    <location>
        <begin position="433"/>
        <end position="457"/>
    </location>
</feature>
<feature type="compositionally biased region" description="Polar residues" evidence="5">
    <location>
        <begin position="1"/>
        <end position="24"/>
    </location>
</feature>